<gene>
    <name evidence="6" type="ORF">RND71_005167</name>
</gene>
<keyword evidence="3" id="KW-0157">Chromophore</keyword>
<dbReference type="CDD" id="cd00130">
    <property type="entry name" value="PAS"/>
    <property type="match status" value="1"/>
</dbReference>
<proteinExistence type="predicted"/>
<evidence type="ECO:0000256" key="1">
    <source>
        <dbReference type="ARBA" id="ARBA00022543"/>
    </source>
</evidence>
<evidence type="ECO:0000256" key="2">
    <source>
        <dbReference type="ARBA" id="ARBA00022606"/>
    </source>
</evidence>
<keyword evidence="1" id="KW-0600">Photoreceptor protein</keyword>
<feature type="region of interest" description="Disordered" evidence="5">
    <location>
        <begin position="42"/>
        <end position="69"/>
    </location>
</feature>
<comment type="caution">
    <text evidence="6">The sequence shown here is derived from an EMBL/GenBank/DDBJ whole genome shotgun (WGS) entry which is preliminary data.</text>
</comment>
<dbReference type="EMBL" id="JAVYJV010000003">
    <property type="protein sequence ID" value="KAK4374490.1"/>
    <property type="molecule type" value="Genomic_DNA"/>
</dbReference>
<organism evidence="6 7">
    <name type="scientific">Anisodus tanguticus</name>
    <dbReference type="NCBI Taxonomy" id="243964"/>
    <lineage>
        <taxon>Eukaryota</taxon>
        <taxon>Viridiplantae</taxon>
        <taxon>Streptophyta</taxon>
        <taxon>Embryophyta</taxon>
        <taxon>Tracheophyta</taxon>
        <taxon>Spermatophyta</taxon>
        <taxon>Magnoliopsida</taxon>
        <taxon>eudicotyledons</taxon>
        <taxon>Gunneridae</taxon>
        <taxon>Pentapetalae</taxon>
        <taxon>asterids</taxon>
        <taxon>lamiids</taxon>
        <taxon>Solanales</taxon>
        <taxon>Solanaceae</taxon>
        <taxon>Solanoideae</taxon>
        <taxon>Hyoscyameae</taxon>
        <taxon>Anisodus</taxon>
    </lineage>
</organism>
<keyword evidence="4" id="KW-0675">Receptor</keyword>
<accession>A0AAE1SQY7</accession>
<dbReference type="InterPro" id="IPR035965">
    <property type="entry name" value="PAS-like_dom_sf"/>
</dbReference>
<dbReference type="Gene3D" id="3.30.450.20">
    <property type="entry name" value="PAS domain"/>
    <property type="match status" value="1"/>
</dbReference>
<keyword evidence="7" id="KW-1185">Reference proteome</keyword>
<dbReference type="Proteomes" id="UP001291623">
    <property type="component" value="Unassembled WGS sequence"/>
</dbReference>
<dbReference type="AlphaFoldDB" id="A0AAE1SQY7"/>
<name>A0AAE1SQY7_9SOLA</name>
<dbReference type="InterPro" id="IPR000014">
    <property type="entry name" value="PAS"/>
</dbReference>
<evidence type="ECO:0000256" key="5">
    <source>
        <dbReference type="SAM" id="MobiDB-lite"/>
    </source>
</evidence>
<evidence type="ECO:0000313" key="6">
    <source>
        <dbReference type="EMBL" id="KAK4374490.1"/>
    </source>
</evidence>
<sequence>MDNTKASAQGPTSPAEGLLLRKIQELEARHAQLKHEMFKLTISDDHRSQRQRSHSISPQKPLRLGGGPAAVKNRTAEQLYGYSAEEALGQDPIELLAADARDFGDANNIVHQVKRGKSWTGLFPVKNK</sequence>
<dbReference type="GO" id="GO:0009881">
    <property type="term" value="F:photoreceptor activity"/>
    <property type="evidence" value="ECO:0007669"/>
    <property type="project" value="UniProtKB-KW"/>
</dbReference>
<keyword evidence="2" id="KW-0716">Sensory transduction</keyword>
<protein>
    <submittedName>
        <fullName evidence="6">Uncharacterized protein</fullName>
    </submittedName>
</protein>
<dbReference type="SUPFAM" id="SSF55785">
    <property type="entry name" value="PYP-like sensor domain (PAS domain)"/>
    <property type="match status" value="1"/>
</dbReference>
<evidence type="ECO:0000256" key="4">
    <source>
        <dbReference type="ARBA" id="ARBA00023170"/>
    </source>
</evidence>
<evidence type="ECO:0000256" key="3">
    <source>
        <dbReference type="ARBA" id="ARBA00022991"/>
    </source>
</evidence>
<evidence type="ECO:0000313" key="7">
    <source>
        <dbReference type="Proteomes" id="UP001291623"/>
    </source>
</evidence>
<reference evidence="6" key="1">
    <citation type="submission" date="2023-12" db="EMBL/GenBank/DDBJ databases">
        <title>Genome assembly of Anisodus tanguticus.</title>
        <authorList>
            <person name="Wang Y.-J."/>
        </authorList>
    </citation>
    <scope>NUCLEOTIDE SEQUENCE</scope>
    <source>
        <strain evidence="6">KB-2021</strain>
        <tissue evidence="6">Leaf</tissue>
    </source>
</reference>